<dbReference type="GO" id="GO:0047372">
    <property type="term" value="F:monoacylglycerol lipase activity"/>
    <property type="evidence" value="ECO:0007669"/>
    <property type="project" value="TreeGrafter"/>
</dbReference>
<proteinExistence type="inferred from homology"/>
<keyword evidence="3" id="KW-1133">Transmembrane helix</keyword>
<dbReference type="PANTHER" id="PTHR10794:SF63">
    <property type="entry name" value="ALPHA_BETA HYDROLASE 1, ISOFORM A"/>
    <property type="match status" value="1"/>
</dbReference>
<evidence type="ECO:0000256" key="4">
    <source>
        <dbReference type="SAM" id="SignalP"/>
    </source>
</evidence>
<feature type="transmembrane region" description="Helical" evidence="3">
    <location>
        <begin position="285"/>
        <end position="306"/>
    </location>
</feature>
<evidence type="ECO:0000256" key="1">
    <source>
        <dbReference type="ARBA" id="ARBA00010884"/>
    </source>
</evidence>
<dbReference type="EMBL" id="JAATIP010000050">
    <property type="protein sequence ID" value="KAF4384037.1"/>
    <property type="molecule type" value="Genomic_DNA"/>
</dbReference>
<dbReference type="GO" id="GO:0034338">
    <property type="term" value="F:short-chain carboxylesterase activity"/>
    <property type="evidence" value="ECO:0007669"/>
    <property type="project" value="TreeGrafter"/>
</dbReference>
<dbReference type="PANTHER" id="PTHR10794">
    <property type="entry name" value="ABHYDROLASE DOMAIN-CONTAINING PROTEIN"/>
    <property type="match status" value="1"/>
</dbReference>
<name>A0A7J6GMD5_CANSA</name>
<dbReference type="InterPro" id="IPR050960">
    <property type="entry name" value="AB_hydrolase_4_sf"/>
</dbReference>
<protein>
    <submittedName>
        <fullName evidence="5">Uncharacterized protein</fullName>
    </submittedName>
</protein>
<comment type="caution">
    <text evidence="5">The sequence shown here is derived from an EMBL/GenBank/DDBJ whole genome shotgun (WGS) entry which is preliminary data.</text>
</comment>
<dbReference type="InterPro" id="IPR029058">
    <property type="entry name" value="AB_hydrolase_fold"/>
</dbReference>
<dbReference type="Proteomes" id="UP000525078">
    <property type="component" value="Unassembled WGS sequence"/>
</dbReference>
<evidence type="ECO:0000256" key="3">
    <source>
        <dbReference type="SAM" id="Phobius"/>
    </source>
</evidence>
<evidence type="ECO:0000313" key="6">
    <source>
        <dbReference type="Proteomes" id="UP000525078"/>
    </source>
</evidence>
<evidence type="ECO:0000256" key="2">
    <source>
        <dbReference type="SAM" id="MobiDB-lite"/>
    </source>
</evidence>
<keyword evidence="4" id="KW-0732">Signal</keyword>
<accession>A0A7J6GMD5</accession>
<feature type="chain" id="PRO_5029765101" evidence="4">
    <location>
        <begin position="20"/>
        <end position="325"/>
    </location>
</feature>
<keyword evidence="3" id="KW-0812">Transmembrane</keyword>
<dbReference type="AlphaFoldDB" id="A0A7J6GMD5"/>
<dbReference type="SUPFAM" id="SSF53474">
    <property type="entry name" value="alpha/beta-Hydrolases"/>
    <property type="match status" value="1"/>
</dbReference>
<organism evidence="5 6">
    <name type="scientific">Cannabis sativa</name>
    <name type="common">Hemp</name>
    <name type="synonym">Marijuana</name>
    <dbReference type="NCBI Taxonomy" id="3483"/>
    <lineage>
        <taxon>Eukaryota</taxon>
        <taxon>Viridiplantae</taxon>
        <taxon>Streptophyta</taxon>
        <taxon>Embryophyta</taxon>
        <taxon>Tracheophyta</taxon>
        <taxon>Spermatophyta</taxon>
        <taxon>Magnoliopsida</taxon>
        <taxon>eudicotyledons</taxon>
        <taxon>Gunneridae</taxon>
        <taxon>Pentapetalae</taxon>
        <taxon>rosids</taxon>
        <taxon>fabids</taxon>
        <taxon>Rosales</taxon>
        <taxon>Cannabaceae</taxon>
        <taxon>Cannabis</taxon>
    </lineage>
</organism>
<feature type="region of interest" description="Disordered" evidence="2">
    <location>
        <begin position="222"/>
        <end position="242"/>
    </location>
</feature>
<reference evidence="5 6" key="1">
    <citation type="journal article" date="2020" name="bioRxiv">
        <title>Sequence and annotation of 42 cannabis genomes reveals extensive copy number variation in cannabinoid synthesis and pathogen resistance genes.</title>
        <authorList>
            <person name="Mckernan K.J."/>
            <person name="Helbert Y."/>
            <person name="Kane L.T."/>
            <person name="Ebling H."/>
            <person name="Zhang L."/>
            <person name="Liu B."/>
            <person name="Eaton Z."/>
            <person name="Mclaughlin S."/>
            <person name="Kingan S."/>
            <person name="Baybayan P."/>
            <person name="Concepcion G."/>
            <person name="Jordan M."/>
            <person name="Riva A."/>
            <person name="Barbazuk W."/>
            <person name="Harkins T."/>
        </authorList>
    </citation>
    <scope>NUCLEOTIDE SEQUENCE [LARGE SCALE GENOMIC DNA]</scope>
    <source>
        <strain evidence="6">cv. Jamaican Lion 4</strain>
        <tissue evidence="5">Leaf</tissue>
    </source>
</reference>
<feature type="signal peptide" evidence="4">
    <location>
        <begin position="1"/>
        <end position="19"/>
    </location>
</feature>
<sequence>MLWHCISILFFQLISSLLSSTNCLYILPFSFNSHGLFEILMTTLPALLENLRSTVDTYYRRCSSAGYVGNVSIPLLCVSALDDPVCTREAIPWDECRTNKNVVLATTKHGGHLAFFEGITATRLWWVRATGEFLRVLHSSQYMHVQNKVQLNQSTLLISLYYCYYGFLSSFVIIMNSGPKSPLDSTIDQGPFVSVVEDGMVAAVGNEQTRDNLVEEFSKTQKSHCENTDTVSVADQDEPGSQPESGFVSVIKEISGQATSIQDAKPPDTTPIKRCLDLLRRQNRFSIWLLAYIAIVTSWPLLGSAVRVLSRKKLRNVLPAALFRK</sequence>
<comment type="similarity">
    <text evidence="1">Belongs to the AB hydrolase superfamily. AB hydrolase 4 family.</text>
</comment>
<keyword evidence="3" id="KW-0472">Membrane</keyword>
<gene>
    <name evidence="5" type="ORF">F8388_018789</name>
</gene>
<evidence type="ECO:0000313" key="5">
    <source>
        <dbReference type="EMBL" id="KAF4384037.1"/>
    </source>
</evidence>